<evidence type="ECO:0000313" key="1">
    <source>
        <dbReference type="EMBL" id="MPN33882.1"/>
    </source>
</evidence>
<dbReference type="EMBL" id="VSSQ01086606">
    <property type="protein sequence ID" value="MPN33882.1"/>
    <property type="molecule type" value="Genomic_DNA"/>
</dbReference>
<proteinExistence type="predicted"/>
<gene>
    <name evidence="1" type="ORF">SDC9_181374</name>
</gene>
<sequence>MAGRRVDELKATGADLILTSCPYCLSALEGALEKNDKNQVIDLIEFLYRGIA</sequence>
<comment type="caution">
    <text evidence="1">The sequence shown here is derived from an EMBL/GenBank/DDBJ whole genome shotgun (WGS) entry which is preliminary data.</text>
</comment>
<evidence type="ECO:0008006" key="2">
    <source>
        <dbReference type="Google" id="ProtNLM"/>
    </source>
</evidence>
<reference evidence="1" key="1">
    <citation type="submission" date="2019-08" db="EMBL/GenBank/DDBJ databases">
        <authorList>
            <person name="Kucharzyk K."/>
            <person name="Murdoch R.W."/>
            <person name="Higgins S."/>
            <person name="Loffler F."/>
        </authorList>
    </citation>
    <scope>NUCLEOTIDE SEQUENCE</scope>
</reference>
<protein>
    <recommendedName>
        <fullName evidence="2">Cysteine-rich domain-containing protein</fullName>
    </recommendedName>
</protein>
<name>A0A645H6B0_9ZZZZ</name>
<organism evidence="1">
    <name type="scientific">bioreactor metagenome</name>
    <dbReference type="NCBI Taxonomy" id="1076179"/>
    <lineage>
        <taxon>unclassified sequences</taxon>
        <taxon>metagenomes</taxon>
        <taxon>ecological metagenomes</taxon>
    </lineage>
</organism>
<accession>A0A645H6B0</accession>
<dbReference type="AlphaFoldDB" id="A0A645H6B0"/>